<keyword evidence="5" id="KW-1185">Reference proteome</keyword>
<reference evidence="4 5" key="1">
    <citation type="submission" date="2016-10" db="EMBL/GenBank/DDBJ databases">
        <authorList>
            <person name="de Groot N.N."/>
        </authorList>
    </citation>
    <scope>NUCLEOTIDE SEQUENCE [LARGE SCALE GENOMIC DNA]</scope>
    <source>
        <strain evidence="4 5">CGMCC 1.10434</strain>
    </source>
</reference>
<dbReference type="InterPro" id="IPR004408">
    <property type="entry name" value="Biotin_CoA_COase_ligase"/>
</dbReference>
<keyword evidence="2" id="KW-0804">Transcription</keyword>
<name>A0A1H8GH86_9BACI</name>
<dbReference type="PANTHER" id="PTHR12835">
    <property type="entry name" value="BIOTIN PROTEIN LIGASE"/>
    <property type="match status" value="1"/>
</dbReference>
<comment type="function">
    <text evidence="2">Acts both as a biotin--[acetyl-CoA-carboxylase] ligase and a repressor.</text>
</comment>
<keyword evidence="2" id="KW-0092">Biotin</keyword>
<dbReference type="EC" id="6.3.4.15" evidence="2"/>
<feature type="binding site" evidence="2">
    <location>
        <position position="117"/>
    </location>
    <ligand>
        <name>biotin</name>
        <dbReference type="ChEBI" id="CHEBI:57586"/>
    </ligand>
</feature>
<keyword evidence="2" id="KW-0238">DNA-binding</keyword>
<keyword evidence="2" id="KW-0547">Nucleotide-binding</keyword>
<dbReference type="PANTHER" id="PTHR12835:SF5">
    <property type="entry name" value="BIOTIN--PROTEIN LIGASE"/>
    <property type="match status" value="1"/>
</dbReference>
<dbReference type="RefSeq" id="WP_091493452.1">
    <property type="nucleotide sequence ID" value="NZ_FODJ01000001.1"/>
</dbReference>
<dbReference type="SUPFAM" id="SSF46785">
    <property type="entry name" value="Winged helix' DNA-binding domain"/>
    <property type="match status" value="1"/>
</dbReference>
<dbReference type="OrthoDB" id="9807064at2"/>
<evidence type="ECO:0000313" key="5">
    <source>
        <dbReference type="Proteomes" id="UP000199300"/>
    </source>
</evidence>
<protein>
    <recommendedName>
        <fullName evidence="2">Bifunctional ligase/repressor BirA</fullName>
    </recommendedName>
    <alternativeName>
        <fullName evidence="2">Biotin--[acetyl-CoA-carboxylase] ligase</fullName>
        <ecNumber evidence="2">6.3.4.15</ecNumber>
    </alternativeName>
    <alternativeName>
        <fullName evidence="2">Biotin--protein ligase</fullName>
    </alternativeName>
    <alternativeName>
        <fullName evidence="2">Biotin-[acetyl-CoA carboxylase] synthetase</fullName>
    </alternativeName>
</protein>
<dbReference type="Gene3D" id="2.30.30.100">
    <property type="match status" value="1"/>
</dbReference>
<dbReference type="STRING" id="872970.SAMN04488134_10173"/>
<evidence type="ECO:0000256" key="2">
    <source>
        <dbReference type="HAMAP-Rule" id="MF_00978"/>
    </source>
</evidence>
<evidence type="ECO:0000256" key="1">
    <source>
        <dbReference type="ARBA" id="ARBA00022598"/>
    </source>
</evidence>
<evidence type="ECO:0000313" key="4">
    <source>
        <dbReference type="EMBL" id="SEN43521.1"/>
    </source>
</evidence>
<dbReference type="GO" id="GO:0006355">
    <property type="term" value="P:regulation of DNA-templated transcription"/>
    <property type="evidence" value="ECO:0007669"/>
    <property type="project" value="UniProtKB-UniRule"/>
</dbReference>
<gene>
    <name evidence="2" type="primary">birA</name>
    <name evidence="4" type="ORF">SAMN04488134_10173</name>
</gene>
<dbReference type="InterPro" id="IPR030855">
    <property type="entry name" value="Bifunct_BirA"/>
</dbReference>
<dbReference type="Gene3D" id="1.10.10.10">
    <property type="entry name" value="Winged helix-like DNA-binding domain superfamily/Winged helix DNA-binding domain"/>
    <property type="match status" value="1"/>
</dbReference>
<comment type="caution">
    <text evidence="2">Lacks conserved residue(s) required for the propagation of feature annotation.</text>
</comment>
<dbReference type="HAMAP" id="MF_00978">
    <property type="entry name" value="Bifunct_BirA"/>
    <property type="match status" value="1"/>
</dbReference>
<dbReference type="GO" id="GO:0003677">
    <property type="term" value="F:DNA binding"/>
    <property type="evidence" value="ECO:0007669"/>
    <property type="project" value="UniProtKB-UniRule"/>
</dbReference>
<organism evidence="4 5">
    <name type="scientific">Amphibacillus marinus</name>
    <dbReference type="NCBI Taxonomy" id="872970"/>
    <lineage>
        <taxon>Bacteria</taxon>
        <taxon>Bacillati</taxon>
        <taxon>Bacillota</taxon>
        <taxon>Bacilli</taxon>
        <taxon>Bacillales</taxon>
        <taxon>Bacillaceae</taxon>
        <taxon>Amphibacillus</taxon>
    </lineage>
</organism>
<dbReference type="InterPro" id="IPR036390">
    <property type="entry name" value="WH_DNA-bd_sf"/>
</dbReference>
<dbReference type="GO" id="GO:0009249">
    <property type="term" value="P:protein lipoylation"/>
    <property type="evidence" value="ECO:0007669"/>
    <property type="project" value="UniProtKB-ARBA"/>
</dbReference>
<dbReference type="InterPro" id="IPR036388">
    <property type="entry name" value="WH-like_DNA-bd_sf"/>
</dbReference>
<dbReference type="InterPro" id="IPR045864">
    <property type="entry name" value="aa-tRNA-synth_II/BPL/LPL"/>
</dbReference>
<dbReference type="InterPro" id="IPR004143">
    <property type="entry name" value="BPL_LPL_catalytic"/>
</dbReference>
<dbReference type="Proteomes" id="UP000199300">
    <property type="component" value="Unassembled WGS sequence"/>
</dbReference>
<dbReference type="InterPro" id="IPR013196">
    <property type="entry name" value="HTH_11"/>
</dbReference>
<dbReference type="Pfam" id="PF08279">
    <property type="entry name" value="HTH_11"/>
    <property type="match status" value="1"/>
</dbReference>
<feature type="binding site" evidence="2">
    <location>
        <position position="188"/>
    </location>
    <ligand>
        <name>biotin</name>
        <dbReference type="ChEBI" id="CHEBI:57586"/>
    </ligand>
</feature>
<dbReference type="EMBL" id="FODJ01000001">
    <property type="protein sequence ID" value="SEN43521.1"/>
    <property type="molecule type" value="Genomic_DNA"/>
</dbReference>
<accession>A0A1H8GH86</accession>
<dbReference type="GO" id="GO:0016740">
    <property type="term" value="F:transferase activity"/>
    <property type="evidence" value="ECO:0007669"/>
    <property type="project" value="UniProtKB-ARBA"/>
</dbReference>
<dbReference type="GO" id="GO:0005524">
    <property type="term" value="F:ATP binding"/>
    <property type="evidence" value="ECO:0007669"/>
    <property type="project" value="UniProtKB-UniRule"/>
</dbReference>
<dbReference type="NCBIfam" id="TIGR00121">
    <property type="entry name" value="birA_ligase"/>
    <property type="match status" value="1"/>
</dbReference>
<feature type="DNA-binding region" description="H-T-H motif" evidence="2">
    <location>
        <begin position="22"/>
        <end position="41"/>
    </location>
</feature>
<dbReference type="Gene3D" id="3.30.930.10">
    <property type="entry name" value="Bira Bifunctional Protein, Domain 2"/>
    <property type="match status" value="1"/>
</dbReference>
<feature type="domain" description="BPL/LPL catalytic" evidence="3">
    <location>
        <begin position="67"/>
        <end position="261"/>
    </location>
</feature>
<keyword evidence="2" id="KW-0678">Repressor</keyword>
<comment type="catalytic activity">
    <reaction evidence="2">
        <text>biotin + L-lysyl-[protein] + ATP = N(6)-biotinyl-L-lysyl-[protein] + AMP + diphosphate + H(+)</text>
        <dbReference type="Rhea" id="RHEA:11756"/>
        <dbReference type="Rhea" id="RHEA-COMP:9752"/>
        <dbReference type="Rhea" id="RHEA-COMP:10505"/>
        <dbReference type="ChEBI" id="CHEBI:15378"/>
        <dbReference type="ChEBI" id="CHEBI:29969"/>
        <dbReference type="ChEBI" id="CHEBI:30616"/>
        <dbReference type="ChEBI" id="CHEBI:33019"/>
        <dbReference type="ChEBI" id="CHEBI:57586"/>
        <dbReference type="ChEBI" id="CHEBI:83144"/>
        <dbReference type="ChEBI" id="CHEBI:456215"/>
        <dbReference type="EC" id="6.3.4.15"/>
    </reaction>
</comment>
<dbReference type="CDD" id="cd16442">
    <property type="entry name" value="BPL"/>
    <property type="match status" value="1"/>
</dbReference>
<dbReference type="PROSITE" id="PS51733">
    <property type="entry name" value="BPL_LPL_CATALYTIC"/>
    <property type="match status" value="1"/>
</dbReference>
<keyword evidence="2" id="KW-0067">ATP-binding</keyword>
<proteinExistence type="inferred from homology"/>
<comment type="similarity">
    <text evidence="2">Belongs to the biotin--protein ligase family.</text>
</comment>
<dbReference type="GO" id="GO:0004077">
    <property type="term" value="F:biotin--[biotin carboxyl-carrier protein] ligase activity"/>
    <property type="evidence" value="ECO:0007669"/>
    <property type="project" value="UniProtKB-UniRule"/>
</dbReference>
<dbReference type="GO" id="GO:0005737">
    <property type="term" value="C:cytoplasm"/>
    <property type="evidence" value="ECO:0007669"/>
    <property type="project" value="TreeGrafter"/>
</dbReference>
<dbReference type="Pfam" id="PF03099">
    <property type="entry name" value="BPL_LplA_LipB"/>
    <property type="match status" value="1"/>
</dbReference>
<evidence type="ECO:0000259" key="3">
    <source>
        <dbReference type="PROSITE" id="PS51733"/>
    </source>
</evidence>
<keyword evidence="1 2" id="KW-0436">Ligase</keyword>
<sequence>MSSTREKLIELLASQANTFVSGQWLSNQLQLSRTAVWKQIKQLEADGYRFQAVPNKGYRLIETPKKVSENTLFWGLSTKWLGKVIDHYEEISSTQIIASQHAQSGGQEGLVVVAEKQTAGKGRLNRAWDSNHHNGVWLSFILRPNLIPSHAPQLTLLTATVLARTIEKLTGVKPSIKWPNDILLNDRKIAGILTEMQAEQDAIHHVIIGIGININHKESDFDASIMKRATSLALETDKQYDKRVFIQTLLELFEGQYEAFLSHGFTPVKASWESYAYRFCDVVHYKAGKERAKGKIIGIASDGALMIEDALGNTKHLHSAEIDWF</sequence>
<dbReference type="AlphaFoldDB" id="A0A1H8GH86"/>
<dbReference type="SUPFAM" id="SSF55681">
    <property type="entry name" value="Class II aaRS and biotin synthetases"/>
    <property type="match status" value="1"/>
</dbReference>
<keyword evidence="2" id="KW-0805">Transcription regulation</keyword>